<gene>
    <name evidence="2" type="ORF">CLV83_2451</name>
</gene>
<dbReference type="GO" id="GO:0005737">
    <property type="term" value="C:cytoplasm"/>
    <property type="evidence" value="ECO:0007669"/>
    <property type="project" value="TreeGrafter"/>
</dbReference>
<feature type="transmembrane region" description="Helical" evidence="1">
    <location>
        <begin position="428"/>
        <end position="450"/>
    </location>
</feature>
<dbReference type="Gene3D" id="1.10.10.1150">
    <property type="entry name" value="Coenzyme PQQ synthesis protein D (PqqD)"/>
    <property type="match status" value="1"/>
</dbReference>
<dbReference type="OrthoDB" id="9759690at2"/>
<keyword evidence="1" id="KW-0472">Membrane</keyword>
<dbReference type="RefSeq" id="WP_132292459.1">
    <property type="nucleotide sequence ID" value="NZ_SMFU01000008.1"/>
</dbReference>
<feature type="transmembrane region" description="Helical" evidence="1">
    <location>
        <begin position="285"/>
        <end position="304"/>
    </location>
</feature>
<evidence type="ECO:0000313" key="3">
    <source>
        <dbReference type="Proteomes" id="UP000294546"/>
    </source>
</evidence>
<keyword evidence="1" id="KW-0812">Transmembrane</keyword>
<comment type="caution">
    <text evidence="2">The sequence shown here is derived from an EMBL/GenBank/DDBJ whole genome shotgun (WGS) entry which is preliminary data.</text>
</comment>
<keyword evidence="2" id="KW-0645">Protease</keyword>
<feature type="transmembrane region" description="Helical" evidence="1">
    <location>
        <begin position="192"/>
        <end position="211"/>
    </location>
</feature>
<accession>A0A4R1GK40</accession>
<dbReference type="GO" id="GO:0031293">
    <property type="term" value="P:membrane protein intracellular domain proteolysis"/>
    <property type="evidence" value="ECO:0007669"/>
    <property type="project" value="TreeGrafter"/>
</dbReference>
<feature type="transmembrane region" description="Helical" evidence="1">
    <location>
        <begin position="362"/>
        <end position="385"/>
    </location>
</feature>
<feature type="transmembrane region" description="Helical" evidence="1">
    <location>
        <begin position="391"/>
        <end position="416"/>
    </location>
</feature>
<name>A0A4R1GK40_9GAMM</name>
<proteinExistence type="predicted"/>
<keyword evidence="1" id="KW-1133">Transmembrane helix</keyword>
<dbReference type="AlphaFoldDB" id="A0A4R1GK40"/>
<reference evidence="2 3" key="1">
    <citation type="submission" date="2019-03" db="EMBL/GenBank/DDBJ databases">
        <title>Genomic Encyclopedia of Archaeal and Bacterial Type Strains, Phase II (KMG-II): from individual species to whole genera.</title>
        <authorList>
            <person name="Goeker M."/>
        </authorList>
    </citation>
    <scope>NUCLEOTIDE SEQUENCE [LARGE SCALE GENOMIC DNA]</scope>
    <source>
        <strain evidence="2 3">DSM 27697</strain>
    </source>
</reference>
<dbReference type="InterPro" id="IPR001193">
    <property type="entry name" value="MBTPS2"/>
</dbReference>
<dbReference type="GO" id="GO:0004222">
    <property type="term" value="F:metalloendopeptidase activity"/>
    <property type="evidence" value="ECO:0007669"/>
    <property type="project" value="InterPro"/>
</dbReference>
<dbReference type="InterPro" id="IPR008792">
    <property type="entry name" value="PQQD"/>
</dbReference>
<dbReference type="GO" id="GO:0016020">
    <property type="term" value="C:membrane"/>
    <property type="evidence" value="ECO:0007669"/>
    <property type="project" value="InterPro"/>
</dbReference>
<keyword evidence="2" id="KW-0482">Metalloprotease</keyword>
<dbReference type="InterPro" id="IPR041881">
    <property type="entry name" value="PqqD_sf"/>
</dbReference>
<dbReference type="PANTHER" id="PTHR13325">
    <property type="entry name" value="PROTEASE M50 MEMBRANE-BOUND TRANSCRIPTION FACTOR SITE 2 PROTEASE"/>
    <property type="match status" value="1"/>
</dbReference>
<feature type="transmembrane region" description="Helical" evidence="1">
    <location>
        <begin position="156"/>
        <end position="180"/>
    </location>
</feature>
<dbReference type="Proteomes" id="UP000294546">
    <property type="component" value="Unassembled WGS sequence"/>
</dbReference>
<dbReference type="Pfam" id="PF05402">
    <property type="entry name" value="PqqD"/>
    <property type="match status" value="1"/>
</dbReference>
<evidence type="ECO:0000313" key="2">
    <source>
        <dbReference type="EMBL" id="TCK07580.1"/>
    </source>
</evidence>
<feature type="transmembrane region" description="Helical" evidence="1">
    <location>
        <begin position="231"/>
        <end position="250"/>
    </location>
</feature>
<keyword evidence="2" id="KW-0378">Hydrolase</keyword>
<organism evidence="2 3">
    <name type="scientific">Marinobacterium mangrovicola</name>
    <dbReference type="NCBI Taxonomy" id="1476959"/>
    <lineage>
        <taxon>Bacteria</taxon>
        <taxon>Pseudomonadati</taxon>
        <taxon>Pseudomonadota</taxon>
        <taxon>Gammaproteobacteria</taxon>
        <taxon>Oceanospirillales</taxon>
        <taxon>Oceanospirillaceae</taxon>
        <taxon>Marinobacterium</taxon>
    </lineage>
</organism>
<dbReference type="EMBL" id="SMFU01000008">
    <property type="protein sequence ID" value="TCK07580.1"/>
    <property type="molecule type" value="Genomic_DNA"/>
</dbReference>
<evidence type="ECO:0000256" key="1">
    <source>
        <dbReference type="SAM" id="Phobius"/>
    </source>
</evidence>
<keyword evidence="3" id="KW-1185">Reference proteome</keyword>
<protein>
    <submittedName>
        <fullName evidence="2">Putative peptide zinc metalloprotease protein</fullName>
    </submittedName>
</protein>
<dbReference type="PANTHER" id="PTHR13325:SF3">
    <property type="entry name" value="MEMBRANE-BOUND TRANSCRIPTION FACTOR SITE-2 PROTEASE"/>
    <property type="match status" value="1"/>
</dbReference>
<feature type="transmembrane region" description="Helical" evidence="1">
    <location>
        <begin position="257"/>
        <end position="279"/>
    </location>
</feature>
<sequence>MSSRSFYSANWYRVANFKPRLRHHTNIHRQTYRGQIWYVLQDRSSGRFHRFTPGAYFVISLMNGGNSVEQIWDQACEHLGDDALTQDEMIRLLAQLHQADVLFGDALPDLHELTERGTKRSRKKKLMSLINPLALRIPIWDPDDFLSATLPLVRPLFSWFGILLFIAVVTYASVLAGMHWSELTQNIVDRVLATENLFVLLFTYPFVKAFHELGHGYLVKHWGGEVHELGVMFLVFIPVPYVDASAATAFKNRYQRALVGAAGIVTELFVAALAMFVWLNAEEGLVRAIAFNMMLIGGISTLLLNGNPLLRFDGYYIFSDLIEIPNLGMRANRYIGYLIQRYLFGVPDAQSPVTQSGERPWFVFYSIASFIYRLIIMTAIVMLVASKFFVVGVLIAIWSVILMLGIPLFKMLAFLFSAPILRRNRGRALGVSALFVLLVSSVLLALPLPYATLAQGVVWSDGEAAIHVGADGQVVELLEQPNRRVQAGTPLIKLEDPLLASRTRILHARVDELELRYADRDFVDLTEAKMIAEQLRHARADLELARAKQNALLIKSPRDGVFIMPRAQDLIGRHLSKGQILGYVIVPDEPLIRVVVPEEEADLVRERLEKVEIRTADRIERVLPAGIVRVVPELSDKLPSFALSKSGGGQFSLDPAQQEQMISLSRFLVIELKPELELNAKEMGGRVHVRLSHGYEPLAGRIYRHVRQVFLKHFNV</sequence>